<dbReference type="AlphaFoldDB" id="E4TPR5"/>
<dbReference type="GO" id="GO:0006631">
    <property type="term" value="P:fatty acid metabolic process"/>
    <property type="evidence" value="ECO:0007669"/>
    <property type="project" value="TreeGrafter"/>
</dbReference>
<dbReference type="OrthoDB" id="9778383at2"/>
<organism evidence="5 6">
    <name type="scientific">Marivirga tractuosa (strain ATCC 23168 / DSM 4126 / NBRC 15989 / NCIMB 1408 / VKM B-1430 / H-43)</name>
    <name type="common">Microscilla tractuosa</name>
    <name type="synonym">Flexibacter tractuosus</name>
    <dbReference type="NCBI Taxonomy" id="643867"/>
    <lineage>
        <taxon>Bacteria</taxon>
        <taxon>Pseudomonadati</taxon>
        <taxon>Bacteroidota</taxon>
        <taxon>Cytophagia</taxon>
        <taxon>Cytophagales</taxon>
        <taxon>Marivirgaceae</taxon>
        <taxon>Marivirga</taxon>
    </lineage>
</organism>
<keyword evidence="6" id="KW-1185">Reference proteome</keyword>
<dbReference type="Proteomes" id="UP000008720">
    <property type="component" value="Chromosome"/>
</dbReference>
<accession>E4TPR5</accession>
<dbReference type="SUPFAM" id="SSF56801">
    <property type="entry name" value="Acetyl-CoA synthetase-like"/>
    <property type="match status" value="1"/>
</dbReference>
<dbReference type="Pfam" id="PF13193">
    <property type="entry name" value="AMP-binding_C"/>
    <property type="match status" value="1"/>
</dbReference>
<evidence type="ECO:0000256" key="2">
    <source>
        <dbReference type="ARBA" id="ARBA00022598"/>
    </source>
</evidence>
<dbReference type="HOGENOM" id="CLU_000022_59_0_10"/>
<evidence type="ECO:0000259" key="4">
    <source>
        <dbReference type="Pfam" id="PF13193"/>
    </source>
</evidence>
<proteinExistence type="inferred from homology"/>
<feature type="domain" description="AMP-dependent synthetase/ligase" evidence="3">
    <location>
        <begin position="6"/>
        <end position="363"/>
    </location>
</feature>
<dbReference type="Gene3D" id="3.30.300.30">
    <property type="match status" value="1"/>
</dbReference>
<name>E4TPR5_MARTH</name>
<dbReference type="KEGG" id="mtt:Ftrac_3632"/>
<comment type="similarity">
    <text evidence="1">Belongs to the ATP-dependent AMP-binding enzyme family.</text>
</comment>
<dbReference type="STRING" id="643867.Ftrac_3632"/>
<dbReference type="PANTHER" id="PTHR43201">
    <property type="entry name" value="ACYL-COA SYNTHETASE"/>
    <property type="match status" value="1"/>
</dbReference>
<dbReference type="InterPro" id="IPR000873">
    <property type="entry name" value="AMP-dep_synth/lig_dom"/>
</dbReference>
<dbReference type="RefSeq" id="WP_013455744.1">
    <property type="nucleotide sequence ID" value="NC_014759.1"/>
</dbReference>
<dbReference type="PROSITE" id="PS00455">
    <property type="entry name" value="AMP_BINDING"/>
    <property type="match status" value="1"/>
</dbReference>
<feature type="domain" description="AMP-binding enzyme C-terminal" evidence="4">
    <location>
        <begin position="413"/>
        <end position="487"/>
    </location>
</feature>
<protein>
    <submittedName>
        <fullName evidence="5">AMP-dependent synthetase and ligase</fullName>
    </submittedName>
</protein>
<gene>
    <name evidence="5" type="ordered locus">Ftrac_3632</name>
</gene>
<reference evidence="5 6" key="1">
    <citation type="journal article" date="2011" name="Stand. Genomic Sci.">
        <title>Complete genome sequence of Marivirga tractuosa type strain (H-43).</title>
        <authorList>
            <person name="Pagani I."/>
            <person name="Chertkov O."/>
            <person name="Lapidus A."/>
            <person name="Lucas S."/>
            <person name="Del Rio T.G."/>
            <person name="Tice H."/>
            <person name="Copeland A."/>
            <person name="Cheng J.F."/>
            <person name="Nolan M."/>
            <person name="Saunders E."/>
            <person name="Pitluck S."/>
            <person name="Held B."/>
            <person name="Goodwin L."/>
            <person name="Liolios K."/>
            <person name="Ovchinikova G."/>
            <person name="Ivanova N."/>
            <person name="Mavromatis K."/>
            <person name="Pati A."/>
            <person name="Chen A."/>
            <person name="Palaniappan K."/>
            <person name="Land M."/>
            <person name="Hauser L."/>
            <person name="Jeffries C.D."/>
            <person name="Detter J.C."/>
            <person name="Han C."/>
            <person name="Tapia R."/>
            <person name="Ngatchou-Djao O.D."/>
            <person name="Rohde M."/>
            <person name="Goker M."/>
            <person name="Spring S."/>
            <person name="Sikorski J."/>
            <person name="Woyke T."/>
            <person name="Bristow J."/>
            <person name="Eisen J.A."/>
            <person name="Markowitz V."/>
            <person name="Hugenholtz P."/>
            <person name="Klenk H.P."/>
            <person name="Kyrpides N.C."/>
        </authorList>
    </citation>
    <scope>NUCLEOTIDE SEQUENCE [LARGE SCALE GENOMIC DNA]</scope>
    <source>
        <strain evidence="6">ATCC 23168 / DSM 4126 / NBRC 15989 / NCIMB 1408 / VKM B-1430 / H-43</strain>
    </source>
</reference>
<dbReference type="Pfam" id="PF00501">
    <property type="entry name" value="AMP-binding"/>
    <property type="match status" value="1"/>
</dbReference>
<dbReference type="PANTHER" id="PTHR43201:SF5">
    <property type="entry name" value="MEDIUM-CHAIN ACYL-COA LIGASE ACSF2, MITOCHONDRIAL"/>
    <property type="match status" value="1"/>
</dbReference>
<dbReference type="GO" id="GO:0031956">
    <property type="term" value="F:medium-chain fatty acid-CoA ligase activity"/>
    <property type="evidence" value="ECO:0007669"/>
    <property type="project" value="TreeGrafter"/>
</dbReference>
<dbReference type="InterPro" id="IPR025110">
    <property type="entry name" value="AMP-bd_C"/>
</dbReference>
<sequence>MKCDWFEKWSTYSPNKLAVKNIESGLGYDYKSLNHGANAVANIFEKEYNLTKGDRLLVLADFDAEYVALLGVAQKMGIILVPINYRLSASEIAFLVQNSEPSLIIVAEEYRSLLNEVPKLLQEKVIAFSQYENWLTSASKEQTAEYTSKPLEETHPAFILYTSGTTGQPKGAIYTHGMMLWNSINTAIRLKISSDDIYLNVMPPFHTGGWNVLTAPILHFGGTLIMMPKFDSEKVLEALEKEEISISMLVPTMVRMLSESENFKQTDFSQLRYMIVGGEALPIPLIEQWNEQGVPIRQGYGLTECGPNITSLEAEDAIRKRGSIGFPNFYVDTKLMDENGVEAGPTEKGELWIKGPIVTPGYWKNPKETEKAIVDGWFKTGDILKKDEEGYLYVVDRIKNMYISGGENVYPAEVEKCILKHPEIKEVCVIGVPHEKWGEVGKAFVVFKNGRKEVSDITAYCIKHLAKYKVPKHFEVIEELPKNDTGKINRKLLS</sequence>
<dbReference type="eggNOG" id="COG0318">
    <property type="taxonomic scope" value="Bacteria"/>
</dbReference>
<dbReference type="EMBL" id="CP002349">
    <property type="protein sequence ID" value="ADR23602.1"/>
    <property type="molecule type" value="Genomic_DNA"/>
</dbReference>
<dbReference type="Gene3D" id="3.40.50.12780">
    <property type="entry name" value="N-terminal domain of ligase-like"/>
    <property type="match status" value="1"/>
</dbReference>
<evidence type="ECO:0000259" key="3">
    <source>
        <dbReference type="Pfam" id="PF00501"/>
    </source>
</evidence>
<evidence type="ECO:0000313" key="6">
    <source>
        <dbReference type="Proteomes" id="UP000008720"/>
    </source>
</evidence>
<keyword evidence="2 5" id="KW-0436">Ligase</keyword>
<evidence type="ECO:0000313" key="5">
    <source>
        <dbReference type="EMBL" id="ADR23602.1"/>
    </source>
</evidence>
<dbReference type="InterPro" id="IPR045851">
    <property type="entry name" value="AMP-bd_C_sf"/>
</dbReference>
<evidence type="ECO:0000256" key="1">
    <source>
        <dbReference type="ARBA" id="ARBA00006432"/>
    </source>
</evidence>
<dbReference type="InterPro" id="IPR042099">
    <property type="entry name" value="ANL_N_sf"/>
</dbReference>
<dbReference type="InterPro" id="IPR020845">
    <property type="entry name" value="AMP-binding_CS"/>
</dbReference>
<dbReference type="FunFam" id="3.30.300.30:FF:000008">
    <property type="entry name" value="2,3-dihydroxybenzoate-AMP ligase"/>
    <property type="match status" value="1"/>
</dbReference>